<comment type="function">
    <text evidence="8">Transfers the 4'-phosphopantetheine moiety from coenzyme A to a Ser of acyl-carrier-protein.</text>
</comment>
<keyword evidence="8" id="KW-0963">Cytoplasm</keyword>
<keyword evidence="4 8" id="KW-0276">Fatty acid metabolism</keyword>
<feature type="binding site" evidence="8">
    <location>
        <position position="6"/>
    </location>
    <ligand>
        <name>Mg(2+)</name>
        <dbReference type="ChEBI" id="CHEBI:18420"/>
    </ligand>
</feature>
<dbReference type="GO" id="GO:0006633">
    <property type="term" value="P:fatty acid biosynthetic process"/>
    <property type="evidence" value="ECO:0007669"/>
    <property type="project" value="UniProtKB-UniRule"/>
</dbReference>
<keyword evidence="12" id="KW-1185">Reference proteome</keyword>
<sequence>MRIGVDLLSVPRFARIAEHRRYRALVFTEAELAQAGEIGGERHAERLAGRFCVKEAVCKLLGRGFGQGVRWRDIEVTSDAWGAPRATLSGGARRLADDAGLFGLVVTLTHQADLVVAVAAAQVAPPPPIPTPTRGQR</sequence>
<evidence type="ECO:0000256" key="2">
    <source>
        <dbReference type="ARBA" id="ARBA00022679"/>
    </source>
</evidence>
<evidence type="ECO:0000256" key="1">
    <source>
        <dbReference type="ARBA" id="ARBA00022516"/>
    </source>
</evidence>
<feature type="binding site" evidence="8">
    <location>
        <position position="55"/>
    </location>
    <ligand>
        <name>Mg(2+)</name>
        <dbReference type="ChEBI" id="CHEBI:18420"/>
    </ligand>
</feature>
<dbReference type="InterPro" id="IPR002582">
    <property type="entry name" value="ACPS"/>
</dbReference>
<evidence type="ECO:0000256" key="5">
    <source>
        <dbReference type="ARBA" id="ARBA00022842"/>
    </source>
</evidence>
<dbReference type="AlphaFoldDB" id="A0A3A9VVT7"/>
<dbReference type="GO" id="GO:0008897">
    <property type="term" value="F:holo-[acyl-carrier-protein] synthase activity"/>
    <property type="evidence" value="ECO:0007669"/>
    <property type="project" value="UniProtKB-UniRule"/>
</dbReference>
<dbReference type="Pfam" id="PF01648">
    <property type="entry name" value="ACPS"/>
    <property type="match status" value="1"/>
</dbReference>
<evidence type="ECO:0000256" key="3">
    <source>
        <dbReference type="ARBA" id="ARBA00022723"/>
    </source>
</evidence>
<gene>
    <name evidence="8" type="primary">acpS</name>
    <name evidence="11" type="ORF">D7318_25820</name>
    <name evidence="10" type="ORF">D7319_26455</name>
</gene>
<dbReference type="RefSeq" id="WP_120699618.1">
    <property type="nucleotide sequence ID" value="NZ_RBDX01000029.1"/>
</dbReference>
<keyword evidence="3 8" id="KW-0479">Metal-binding</keyword>
<feature type="domain" description="4'-phosphopantetheinyl transferase" evidence="9">
    <location>
        <begin position="2"/>
        <end position="98"/>
    </location>
</feature>
<organism evidence="10 13">
    <name type="scientific">Streptomyces radicis</name>
    <dbReference type="NCBI Taxonomy" id="1750517"/>
    <lineage>
        <taxon>Bacteria</taxon>
        <taxon>Bacillati</taxon>
        <taxon>Actinomycetota</taxon>
        <taxon>Actinomycetes</taxon>
        <taxon>Kitasatosporales</taxon>
        <taxon>Streptomycetaceae</taxon>
        <taxon>Streptomyces</taxon>
    </lineage>
</organism>
<name>A0A3A9VVT7_9ACTN</name>
<keyword evidence="2 8" id="KW-0808">Transferase</keyword>
<evidence type="ECO:0000256" key="7">
    <source>
        <dbReference type="ARBA" id="ARBA00023160"/>
    </source>
</evidence>
<comment type="subcellular location">
    <subcellularLocation>
        <location evidence="8">Cytoplasm</location>
    </subcellularLocation>
</comment>
<dbReference type="GO" id="GO:0005737">
    <property type="term" value="C:cytoplasm"/>
    <property type="evidence" value="ECO:0007669"/>
    <property type="project" value="UniProtKB-SubCell"/>
</dbReference>
<dbReference type="InterPro" id="IPR004568">
    <property type="entry name" value="Ppantetheine-prot_Trfase_dom"/>
</dbReference>
<evidence type="ECO:0000256" key="4">
    <source>
        <dbReference type="ARBA" id="ARBA00022832"/>
    </source>
</evidence>
<keyword evidence="7 8" id="KW-0275">Fatty acid biosynthesis</keyword>
<dbReference type="EMBL" id="RBDX01000029">
    <property type="protein sequence ID" value="RKN05111.1"/>
    <property type="molecule type" value="Genomic_DNA"/>
</dbReference>
<dbReference type="HAMAP" id="MF_00101">
    <property type="entry name" value="AcpS"/>
    <property type="match status" value="1"/>
</dbReference>
<dbReference type="InterPro" id="IPR008278">
    <property type="entry name" value="4-PPantetheinyl_Trfase_dom"/>
</dbReference>
<keyword evidence="5 8" id="KW-0460">Magnesium</keyword>
<dbReference type="EMBL" id="RBDY01000027">
    <property type="protein sequence ID" value="RKN16437.1"/>
    <property type="molecule type" value="Genomic_DNA"/>
</dbReference>
<dbReference type="Proteomes" id="UP000268652">
    <property type="component" value="Unassembled WGS sequence"/>
</dbReference>
<comment type="catalytic activity">
    <reaction evidence="8">
        <text>apo-[ACP] + CoA = holo-[ACP] + adenosine 3',5'-bisphosphate + H(+)</text>
        <dbReference type="Rhea" id="RHEA:12068"/>
        <dbReference type="Rhea" id="RHEA-COMP:9685"/>
        <dbReference type="Rhea" id="RHEA-COMP:9690"/>
        <dbReference type="ChEBI" id="CHEBI:15378"/>
        <dbReference type="ChEBI" id="CHEBI:29999"/>
        <dbReference type="ChEBI" id="CHEBI:57287"/>
        <dbReference type="ChEBI" id="CHEBI:58343"/>
        <dbReference type="ChEBI" id="CHEBI:64479"/>
        <dbReference type="EC" id="2.7.8.7"/>
    </reaction>
</comment>
<comment type="cofactor">
    <cofactor evidence="8">
        <name>Mg(2+)</name>
        <dbReference type="ChEBI" id="CHEBI:18420"/>
    </cofactor>
</comment>
<accession>A0A3A9VVT7</accession>
<proteinExistence type="inferred from homology"/>
<evidence type="ECO:0000259" key="9">
    <source>
        <dbReference type="Pfam" id="PF01648"/>
    </source>
</evidence>
<evidence type="ECO:0000256" key="8">
    <source>
        <dbReference type="HAMAP-Rule" id="MF_00101"/>
    </source>
</evidence>
<dbReference type="EC" id="2.7.8.7" evidence="8"/>
<reference evidence="12 13" key="1">
    <citation type="submission" date="2018-09" db="EMBL/GenBank/DDBJ databases">
        <title>Streptomyces sp. nov. DS1-2, an endophytic actinomycete isolated from roots of Dendrobium scabrilingue.</title>
        <authorList>
            <person name="Kuncharoen N."/>
            <person name="Kudo T."/>
            <person name="Ohkuma M."/>
            <person name="Yuki M."/>
            <person name="Tanasupawat S."/>
        </authorList>
    </citation>
    <scope>NUCLEOTIDE SEQUENCE [LARGE SCALE GENOMIC DNA]</scope>
    <source>
        <strain evidence="10 13">AZ1-7</strain>
        <strain evidence="11 12">DS1-2</strain>
    </source>
</reference>
<dbReference type="SUPFAM" id="SSF56214">
    <property type="entry name" value="4'-phosphopantetheinyl transferase"/>
    <property type="match status" value="1"/>
</dbReference>
<protein>
    <recommendedName>
        <fullName evidence="8">Holo-[acyl-carrier-protein] synthase</fullName>
        <shortName evidence="8">Holo-ACP synthase</shortName>
        <ecNumber evidence="8">2.7.8.7</ecNumber>
    </recommendedName>
    <alternativeName>
        <fullName evidence="8">4'-phosphopantetheinyl transferase AcpS</fullName>
    </alternativeName>
</protein>
<dbReference type="NCBIfam" id="TIGR00556">
    <property type="entry name" value="pantethn_trn"/>
    <property type="match status" value="1"/>
</dbReference>
<evidence type="ECO:0000313" key="12">
    <source>
        <dbReference type="Proteomes" id="UP000268652"/>
    </source>
</evidence>
<dbReference type="Proteomes" id="UP000275024">
    <property type="component" value="Unassembled WGS sequence"/>
</dbReference>
<evidence type="ECO:0000313" key="13">
    <source>
        <dbReference type="Proteomes" id="UP000275024"/>
    </source>
</evidence>
<evidence type="ECO:0000313" key="10">
    <source>
        <dbReference type="EMBL" id="RKN05111.1"/>
    </source>
</evidence>
<dbReference type="OrthoDB" id="517356at2"/>
<dbReference type="InterPro" id="IPR037143">
    <property type="entry name" value="4-PPantetheinyl_Trfase_dom_sf"/>
</dbReference>
<keyword evidence="1 8" id="KW-0444">Lipid biosynthesis</keyword>
<comment type="similarity">
    <text evidence="8">Belongs to the P-Pant transferase superfamily. AcpS family.</text>
</comment>
<evidence type="ECO:0000313" key="11">
    <source>
        <dbReference type="EMBL" id="RKN16437.1"/>
    </source>
</evidence>
<dbReference type="GO" id="GO:0000287">
    <property type="term" value="F:magnesium ion binding"/>
    <property type="evidence" value="ECO:0007669"/>
    <property type="project" value="UniProtKB-UniRule"/>
</dbReference>
<dbReference type="Gene3D" id="3.90.470.20">
    <property type="entry name" value="4'-phosphopantetheinyl transferase domain"/>
    <property type="match status" value="1"/>
</dbReference>
<comment type="caution">
    <text evidence="10">The sequence shown here is derived from an EMBL/GenBank/DDBJ whole genome shotgun (WGS) entry which is preliminary data.</text>
</comment>
<evidence type="ECO:0000256" key="6">
    <source>
        <dbReference type="ARBA" id="ARBA00023098"/>
    </source>
</evidence>
<keyword evidence="6 8" id="KW-0443">Lipid metabolism</keyword>